<keyword evidence="3" id="KW-1185">Reference proteome</keyword>
<evidence type="ECO:0000313" key="2">
    <source>
        <dbReference type="EMBL" id="KAL0253235.1"/>
    </source>
</evidence>
<evidence type="ECO:0000313" key="3">
    <source>
        <dbReference type="Proteomes" id="UP001430584"/>
    </source>
</evidence>
<dbReference type="InterPro" id="IPR038883">
    <property type="entry name" value="AN11006-like"/>
</dbReference>
<proteinExistence type="predicted"/>
<dbReference type="PANTHER" id="PTHR42085:SF2">
    <property type="entry name" value="F-BOX DOMAIN-CONTAINING PROTEIN"/>
    <property type="match status" value="1"/>
</dbReference>
<feature type="region of interest" description="Disordered" evidence="1">
    <location>
        <begin position="73"/>
        <end position="92"/>
    </location>
</feature>
<dbReference type="GeneID" id="92014292"/>
<accession>A0ABR3BXW3</accession>
<feature type="compositionally biased region" description="Polar residues" evidence="1">
    <location>
        <begin position="27"/>
        <end position="38"/>
    </location>
</feature>
<gene>
    <name evidence="2" type="ORF">SLS55_010207</name>
</gene>
<reference evidence="2 3" key="1">
    <citation type="submission" date="2024-02" db="EMBL/GenBank/DDBJ databases">
        <title>De novo assembly and annotation of 12 fungi associated with fruit tree decline syndrome in Ontario, Canada.</title>
        <authorList>
            <person name="Sulman M."/>
            <person name="Ellouze W."/>
            <person name="Ilyukhin E."/>
        </authorList>
    </citation>
    <scope>NUCLEOTIDE SEQUENCE [LARGE SCALE GENOMIC DNA]</scope>
    <source>
        <strain evidence="2 3">FDS-637</strain>
    </source>
</reference>
<dbReference type="Proteomes" id="UP001430584">
    <property type="component" value="Unassembled WGS sequence"/>
</dbReference>
<name>A0ABR3BXW3_9PEZI</name>
<comment type="caution">
    <text evidence="2">The sequence shown here is derived from an EMBL/GenBank/DDBJ whole genome shotgun (WGS) entry which is preliminary data.</text>
</comment>
<dbReference type="EMBL" id="JAJVCZ030000012">
    <property type="protein sequence ID" value="KAL0253235.1"/>
    <property type="molecule type" value="Genomic_DNA"/>
</dbReference>
<dbReference type="RefSeq" id="XP_066627879.1">
    <property type="nucleotide sequence ID" value="XM_066781596.1"/>
</dbReference>
<dbReference type="PANTHER" id="PTHR42085">
    <property type="entry name" value="F-BOX DOMAIN-CONTAINING PROTEIN"/>
    <property type="match status" value="1"/>
</dbReference>
<organism evidence="2 3">
    <name type="scientific">Diplodia seriata</name>
    <dbReference type="NCBI Taxonomy" id="420778"/>
    <lineage>
        <taxon>Eukaryota</taxon>
        <taxon>Fungi</taxon>
        <taxon>Dikarya</taxon>
        <taxon>Ascomycota</taxon>
        <taxon>Pezizomycotina</taxon>
        <taxon>Dothideomycetes</taxon>
        <taxon>Dothideomycetes incertae sedis</taxon>
        <taxon>Botryosphaeriales</taxon>
        <taxon>Botryosphaeriaceae</taxon>
        <taxon>Diplodia</taxon>
    </lineage>
</organism>
<sequence>MSLNGLEKGFAKVNLVPPRRAAHPANQLANRPRASTTKPRPPHFRLLDLPRELRLMIYEAVLVSPTPIYIRNASGDDYPRQDPPSRLFSSSRSTPLATPLLRASKQIYAEAGPIIWRSNELAFTSYHTFSQFIHTYRGGATAAHTFRSPAPFRMPRPAPVLLLRPLAYVRRVRVVQADHSWAALPAGAGWWAFAASCAGSIERITLDWHVDSWRERDYRGEWPDVIADVRAWAAPGCGFRELVRHMGGDGDAVVDRLICVTDAAVEGQMRYRRKVAPGVAKVVSREQLERLVKSAMKEELRR</sequence>
<evidence type="ECO:0000256" key="1">
    <source>
        <dbReference type="SAM" id="MobiDB-lite"/>
    </source>
</evidence>
<protein>
    <submittedName>
        <fullName evidence="2">Uncharacterized protein</fullName>
    </submittedName>
</protein>
<feature type="region of interest" description="Disordered" evidence="1">
    <location>
        <begin position="21"/>
        <end position="43"/>
    </location>
</feature>